<dbReference type="EMBL" id="BK014685">
    <property type="protein sequence ID" value="DAD67766.1"/>
    <property type="molecule type" value="Genomic_DNA"/>
</dbReference>
<feature type="compositionally biased region" description="Polar residues" evidence="1">
    <location>
        <begin position="45"/>
        <end position="55"/>
    </location>
</feature>
<evidence type="ECO:0000256" key="1">
    <source>
        <dbReference type="SAM" id="MobiDB-lite"/>
    </source>
</evidence>
<feature type="region of interest" description="Disordered" evidence="1">
    <location>
        <begin position="36"/>
        <end position="64"/>
    </location>
</feature>
<accession>A0A8S5LCV8</accession>
<protein>
    <submittedName>
        <fullName evidence="2">Uncharacterized protein</fullName>
    </submittedName>
</protein>
<reference evidence="2" key="1">
    <citation type="journal article" date="2021" name="Proc. Natl. Acad. Sci. U.S.A.">
        <title>A Catalog of Tens of Thousands of Viruses from Human Metagenomes Reveals Hidden Associations with Chronic Diseases.</title>
        <authorList>
            <person name="Tisza M.J."/>
            <person name="Buck C.B."/>
        </authorList>
    </citation>
    <scope>NUCLEOTIDE SEQUENCE</scope>
    <source>
        <strain evidence="2">Ctngn1</strain>
    </source>
</reference>
<sequence length="64" mass="7003">MEVLRLGETAQSWQVGAAVFGYSSCVRQFRQNTGTTAGGVPLYKGTSQNPAPSTRTRARAWEIR</sequence>
<evidence type="ECO:0000313" key="2">
    <source>
        <dbReference type="EMBL" id="DAD67766.1"/>
    </source>
</evidence>
<proteinExistence type="predicted"/>
<organism evidence="2">
    <name type="scientific">Myoviridae sp. ctngn1</name>
    <dbReference type="NCBI Taxonomy" id="2823551"/>
    <lineage>
        <taxon>Viruses</taxon>
        <taxon>Duplodnaviria</taxon>
        <taxon>Heunggongvirae</taxon>
        <taxon>Uroviricota</taxon>
        <taxon>Caudoviricetes</taxon>
    </lineage>
</organism>
<name>A0A8S5LCV8_9CAUD</name>